<evidence type="ECO:0000256" key="1">
    <source>
        <dbReference type="SAM" id="MobiDB-lite"/>
    </source>
</evidence>
<sequence>MRRAAEEPDGLAEELGKGAVARTGYGESEEQEDTQRELKMTTKSDDIFKLFDDLRFQQKSAELIASGSALMELQK</sequence>
<dbReference type="Proteomes" id="UP000827986">
    <property type="component" value="Unassembled WGS sequence"/>
</dbReference>
<proteinExistence type="predicted"/>
<dbReference type="AlphaFoldDB" id="A0A9D3XGZ5"/>
<protein>
    <submittedName>
        <fullName evidence="2">Uncharacterized protein</fullName>
    </submittedName>
</protein>
<evidence type="ECO:0000313" key="3">
    <source>
        <dbReference type="Proteomes" id="UP000827986"/>
    </source>
</evidence>
<feature type="region of interest" description="Disordered" evidence="1">
    <location>
        <begin position="1"/>
        <end position="37"/>
    </location>
</feature>
<dbReference type="EMBL" id="JAHDVG010000470">
    <property type="protein sequence ID" value="KAH1180349.1"/>
    <property type="molecule type" value="Genomic_DNA"/>
</dbReference>
<organism evidence="2 3">
    <name type="scientific">Mauremys mutica</name>
    <name type="common">yellowpond turtle</name>
    <dbReference type="NCBI Taxonomy" id="74926"/>
    <lineage>
        <taxon>Eukaryota</taxon>
        <taxon>Metazoa</taxon>
        <taxon>Chordata</taxon>
        <taxon>Craniata</taxon>
        <taxon>Vertebrata</taxon>
        <taxon>Euteleostomi</taxon>
        <taxon>Archelosauria</taxon>
        <taxon>Testudinata</taxon>
        <taxon>Testudines</taxon>
        <taxon>Cryptodira</taxon>
        <taxon>Durocryptodira</taxon>
        <taxon>Testudinoidea</taxon>
        <taxon>Geoemydidae</taxon>
        <taxon>Geoemydinae</taxon>
        <taxon>Mauremys</taxon>
    </lineage>
</organism>
<accession>A0A9D3XGZ5</accession>
<reference evidence="2" key="1">
    <citation type="submission" date="2021-09" db="EMBL/GenBank/DDBJ databases">
        <title>The genome of Mauremys mutica provides insights into the evolution of semi-aquatic lifestyle.</title>
        <authorList>
            <person name="Gong S."/>
            <person name="Gao Y."/>
        </authorList>
    </citation>
    <scope>NUCLEOTIDE SEQUENCE</scope>
    <source>
        <strain evidence="2">MM-2020</strain>
        <tissue evidence="2">Muscle</tissue>
    </source>
</reference>
<gene>
    <name evidence="2" type="ORF">KIL84_009185</name>
</gene>
<comment type="caution">
    <text evidence="2">The sequence shown here is derived from an EMBL/GenBank/DDBJ whole genome shotgun (WGS) entry which is preliminary data.</text>
</comment>
<name>A0A9D3XGZ5_9SAUR</name>
<keyword evidence="3" id="KW-1185">Reference proteome</keyword>
<evidence type="ECO:0000313" key="2">
    <source>
        <dbReference type="EMBL" id="KAH1180349.1"/>
    </source>
</evidence>